<comment type="subcellular location">
    <subcellularLocation>
        <location evidence="1">Membrane</location>
        <topology evidence="1">Multi-pass membrane protein</topology>
    </subcellularLocation>
</comment>
<evidence type="ECO:0000256" key="4">
    <source>
        <dbReference type="ARBA" id="ARBA00022692"/>
    </source>
</evidence>
<evidence type="ECO:0000256" key="9">
    <source>
        <dbReference type="ARBA" id="ARBA00023201"/>
    </source>
</evidence>
<feature type="transmembrane region" description="Helical" evidence="12">
    <location>
        <begin position="133"/>
        <end position="151"/>
    </location>
</feature>
<dbReference type="Gene3D" id="2.60.470.10">
    <property type="entry name" value="Acid-sensing ion channels like domains"/>
    <property type="match status" value="1"/>
</dbReference>
<keyword evidence="7 11" id="KW-0406">Ion transport</keyword>
<evidence type="ECO:0000313" key="13">
    <source>
        <dbReference type="EMBL" id="EDO36132.1"/>
    </source>
</evidence>
<evidence type="ECO:0000256" key="12">
    <source>
        <dbReference type="SAM" id="Phobius"/>
    </source>
</evidence>
<comment type="similarity">
    <text evidence="11">Belongs to the amiloride-sensitive sodium channel (TC 1.A.6) family.</text>
</comment>
<evidence type="ECO:0000256" key="1">
    <source>
        <dbReference type="ARBA" id="ARBA00004141"/>
    </source>
</evidence>
<keyword evidence="5 12" id="KW-1133">Transmembrane helix</keyword>
<dbReference type="InterPro" id="IPR001873">
    <property type="entry name" value="ENaC"/>
</dbReference>
<keyword evidence="4 11" id="KW-0812">Transmembrane</keyword>
<dbReference type="HOGENOM" id="CLU_020415_3_0_1"/>
<dbReference type="Proteomes" id="UP000001593">
    <property type="component" value="Unassembled WGS sequence"/>
</dbReference>
<dbReference type="Pfam" id="PF00858">
    <property type="entry name" value="ASC"/>
    <property type="match status" value="2"/>
</dbReference>
<dbReference type="InParanoid" id="A7SJJ5"/>
<dbReference type="GO" id="GO:0015280">
    <property type="term" value="F:ligand-gated sodium channel activity"/>
    <property type="evidence" value="ECO:0000318"/>
    <property type="project" value="GO_Central"/>
</dbReference>
<organism evidence="13 14">
    <name type="scientific">Nematostella vectensis</name>
    <name type="common">Starlet sea anemone</name>
    <dbReference type="NCBI Taxonomy" id="45351"/>
    <lineage>
        <taxon>Eukaryota</taxon>
        <taxon>Metazoa</taxon>
        <taxon>Cnidaria</taxon>
        <taxon>Anthozoa</taxon>
        <taxon>Hexacorallia</taxon>
        <taxon>Actiniaria</taxon>
        <taxon>Edwardsiidae</taxon>
        <taxon>Nematostella</taxon>
    </lineage>
</organism>
<proteinExistence type="inferred from homology"/>
<evidence type="ECO:0000313" key="14">
    <source>
        <dbReference type="Proteomes" id="UP000001593"/>
    </source>
</evidence>
<keyword evidence="6" id="KW-0915">Sodium</keyword>
<keyword evidence="8 12" id="KW-0472">Membrane</keyword>
<dbReference type="EMBL" id="DS469678">
    <property type="protein sequence ID" value="EDO36132.1"/>
    <property type="molecule type" value="Genomic_DNA"/>
</dbReference>
<evidence type="ECO:0000256" key="3">
    <source>
        <dbReference type="ARBA" id="ARBA00022461"/>
    </source>
</evidence>
<keyword evidence="2 11" id="KW-0813">Transport</keyword>
<accession>A7SJJ5</accession>
<feature type="transmembrane region" description="Helical" evidence="12">
    <location>
        <begin position="644"/>
        <end position="667"/>
    </location>
</feature>
<evidence type="ECO:0000256" key="11">
    <source>
        <dbReference type="RuleBase" id="RU000679"/>
    </source>
</evidence>
<dbReference type="PRINTS" id="PR01078">
    <property type="entry name" value="AMINACHANNEL"/>
</dbReference>
<dbReference type="GO" id="GO:0035725">
    <property type="term" value="P:sodium ion transmembrane transport"/>
    <property type="evidence" value="ECO:0000318"/>
    <property type="project" value="GO_Central"/>
</dbReference>
<dbReference type="PANTHER" id="PTHR11690">
    <property type="entry name" value="AMILORIDE-SENSITIVE SODIUM CHANNEL-RELATED"/>
    <property type="match status" value="1"/>
</dbReference>
<dbReference type="PANTHER" id="PTHR11690:SF222">
    <property type="entry name" value="AMILORIDE-SENSITIVE SODIUM CHANNEL SUBUNIT GAMMA"/>
    <property type="match status" value="1"/>
</dbReference>
<evidence type="ECO:0000256" key="7">
    <source>
        <dbReference type="ARBA" id="ARBA00023065"/>
    </source>
</evidence>
<keyword evidence="14" id="KW-1185">Reference proteome</keyword>
<dbReference type="Gene3D" id="1.10.287.770">
    <property type="entry name" value="YojJ-like"/>
    <property type="match status" value="1"/>
</dbReference>
<dbReference type="PhylomeDB" id="A7SJJ5"/>
<dbReference type="GO" id="GO:0005886">
    <property type="term" value="C:plasma membrane"/>
    <property type="evidence" value="ECO:0000318"/>
    <property type="project" value="GO_Central"/>
</dbReference>
<evidence type="ECO:0000256" key="2">
    <source>
        <dbReference type="ARBA" id="ARBA00022448"/>
    </source>
</evidence>
<dbReference type="eggNOG" id="KOG4294">
    <property type="taxonomic scope" value="Eukaryota"/>
</dbReference>
<evidence type="ECO:0000256" key="5">
    <source>
        <dbReference type="ARBA" id="ARBA00022989"/>
    </source>
</evidence>
<dbReference type="AlphaFoldDB" id="A7SJJ5"/>
<keyword evidence="9 11" id="KW-0739">Sodium transport</keyword>
<sequence>MRKILRIAFLYSPENVLVITSSFHAHPEQLDFFATRKLLQGAQWSLLSLPKTEICYYIPKQQEVALKRVEKEFREPNMKKDAFETSNQTNFSVFDENEDIRQKRKKLISEFSGYTTLHGLHFLIDSGSLFRKVFWMILLLVMFTCFFIQLVESYKRLKEYGSNLSKGVESPEEVTFPAITICNQNMMRKSLVMGTDAQKYLDGQDIMKIKLGAAQVSNESFEVDKMVREKGHLLESMLFECSFAGTTCTPENFTTSLSFTKWKVLNFGSGKLMLDGLKTRTTDAAAPVNKSILSPQRGLCYTFNSGTNNTPVFTARAADIRMAFSAMLFSQPEEYYGPFSHRATGFKIAIHDQSETPDIDLESYDLSPGFATNIRLIREKAKYLPAPYSSNCSSKRGIDGGTYSETGCLTRCYNNLMTSQCQCKILGHESDYKNITGFCSTYQLKACVYEAWMVLRPQNCDCPKPCTSLKYKAQISTSYFPSESLWESLIPFLGQSSLPFVNLTGKTLEQATAEAQVNVRKSVCMVNVFFETLVTDILEEKPSYDLTMFGGTDNCHVTMFGGTDNCNMTNLWRYGCHVTMFGGTDNCRVTMFGGTDSCHVTMFGVTDNRNMTMFGGTDNCNMTMFGGTDTCNIAMFGADLGGTMGLFLGCSILTICEFIDLVIILVANGWRKGKARVIDVKEKPEARP</sequence>
<name>A7SJJ5_NEMVE</name>
<reference evidence="13 14" key="1">
    <citation type="journal article" date="2007" name="Science">
        <title>Sea anemone genome reveals ancestral eumetazoan gene repertoire and genomic organization.</title>
        <authorList>
            <person name="Putnam N.H."/>
            <person name="Srivastava M."/>
            <person name="Hellsten U."/>
            <person name="Dirks B."/>
            <person name="Chapman J."/>
            <person name="Salamov A."/>
            <person name="Terry A."/>
            <person name="Shapiro H."/>
            <person name="Lindquist E."/>
            <person name="Kapitonov V.V."/>
            <person name="Jurka J."/>
            <person name="Genikhovich G."/>
            <person name="Grigoriev I.V."/>
            <person name="Lucas S.M."/>
            <person name="Steele R.E."/>
            <person name="Finnerty J.R."/>
            <person name="Technau U."/>
            <person name="Martindale M.Q."/>
            <person name="Rokhsar D.S."/>
        </authorList>
    </citation>
    <scope>NUCLEOTIDE SEQUENCE [LARGE SCALE GENOMIC DNA]</scope>
    <source>
        <strain evidence="14">CH2 X CH6</strain>
    </source>
</reference>
<evidence type="ECO:0000256" key="8">
    <source>
        <dbReference type="ARBA" id="ARBA00023136"/>
    </source>
</evidence>
<evidence type="ECO:0000256" key="6">
    <source>
        <dbReference type="ARBA" id="ARBA00023053"/>
    </source>
</evidence>
<gene>
    <name evidence="13" type="ORF">NEMVEDRAFT_v1g213238</name>
</gene>
<evidence type="ECO:0000256" key="10">
    <source>
        <dbReference type="ARBA" id="ARBA00023303"/>
    </source>
</evidence>
<keyword evidence="3 11" id="KW-0894">Sodium channel</keyword>
<protein>
    <submittedName>
        <fullName evidence="13">Uncharacterized protein</fullName>
    </submittedName>
</protein>
<keyword evidence="10 11" id="KW-0407">Ion channel</keyword>